<feature type="compositionally biased region" description="Polar residues" evidence="1">
    <location>
        <begin position="114"/>
        <end position="139"/>
    </location>
</feature>
<proteinExistence type="predicted"/>
<protein>
    <submittedName>
        <fullName evidence="3">Plant calmodulin-binding protein-like protein</fullName>
    </submittedName>
</protein>
<dbReference type="Pfam" id="PF07839">
    <property type="entry name" value="CaM_binding"/>
    <property type="match status" value="1"/>
</dbReference>
<dbReference type="OrthoDB" id="1304871at2759"/>
<dbReference type="PANTHER" id="PTHR33923">
    <property type="entry name" value="CALMODULIN-BINDING PROTEIN-RELATED"/>
    <property type="match status" value="1"/>
</dbReference>
<feature type="region of interest" description="Disordered" evidence="1">
    <location>
        <begin position="1"/>
        <end position="145"/>
    </location>
</feature>
<dbReference type="EMBL" id="BJWL01000015">
    <property type="protein sequence ID" value="GFZ02624.1"/>
    <property type="molecule type" value="Genomic_DNA"/>
</dbReference>
<feature type="region of interest" description="Disordered" evidence="1">
    <location>
        <begin position="448"/>
        <end position="650"/>
    </location>
</feature>
<feature type="compositionally biased region" description="Acidic residues" evidence="1">
    <location>
        <begin position="638"/>
        <end position="648"/>
    </location>
</feature>
<dbReference type="GO" id="GO:0005516">
    <property type="term" value="F:calmodulin binding"/>
    <property type="evidence" value="ECO:0007669"/>
    <property type="project" value="InterPro"/>
</dbReference>
<accession>A0A7J0FVM0</accession>
<feature type="compositionally biased region" description="Polar residues" evidence="1">
    <location>
        <begin position="459"/>
        <end position="471"/>
    </location>
</feature>
<feature type="compositionally biased region" description="Basic and acidic residues" evidence="1">
    <location>
        <begin position="518"/>
        <end position="527"/>
    </location>
</feature>
<dbReference type="PANTHER" id="PTHR33923:SF2">
    <property type="entry name" value="CALMODULIN-BINDING PROTEIN-RELATED"/>
    <property type="match status" value="1"/>
</dbReference>
<feature type="compositionally biased region" description="Polar residues" evidence="1">
    <location>
        <begin position="591"/>
        <end position="601"/>
    </location>
</feature>
<keyword evidence="4" id="KW-1185">Reference proteome</keyword>
<feature type="compositionally biased region" description="Basic and acidic residues" evidence="1">
    <location>
        <begin position="699"/>
        <end position="712"/>
    </location>
</feature>
<sequence>MVQRKVPNKLTIQADHVKSERRLKNLGPSSPHHHDGKNRGADMKKKMKKSKSIKRSGFEDLESPILNMEIPQPGKPPPPLDVSAKKATPQKQSDSSPNYMKSTSSFEARKDRSQVSSRRIQTSFDSKSPQKIANSSKLGSVSGHKPVARTSSLKLVRTLTKSPSFKPARNLSKKCSQVVLCDNLEAQRATCSSTLKDSKFPTYLDLSPGATESEGTSVVKVCPYTYCSLNGHRHAPSPPLKCFMSARRRTLKTQKSMKLGCLSPRRAKPSGDGLKDIIDEIAFDEKPAIQEMDFFIEIYVGDTEDSAENNDGSKENEGDQNEIDFSVEDSEIGFEDNLDNNSEVIATEMEVAEEIYSPFSTQEEETEELLSNQSDFEVELHGTDSETPDMELEEGQYSALSVDDEVGNSAKPNNELKSCSSSFGDDDPSVLPGEAIFKCDNFDEISADEGLEEFVEEQGASSDSEGFSQNLGIDESIQAHLVSPPCDELEESTTEESDGNADSDDFVATVISLAPTAEDLKTNESPKQELAIADAGNGRDEEEQEDAAKLLIRIPTFEVSEEDDSNNDFELGSMAEDGESNQAFSDEDFAGNQSQTNNVVEDQNRSQKEKDQRFKISDSVDSEDETHSGLNKVSADENANEDANEMEVEYSSMLEPAEISLSSGDETITRAKTAYTRGSKRPVEELESDPNSLRITRCRGPDEELEEEKKFNPQEPNYLSVEPDPEAEKVDLRHQMMDERRNSEEWMIDYALQQAVTKLAPARKRKVALLVEAFENVMPIPKYESRLRHTPAADFAHARLMQACS</sequence>
<feature type="domain" description="Calmodulin-binding" evidence="2">
    <location>
        <begin position="669"/>
        <end position="779"/>
    </location>
</feature>
<dbReference type="AlphaFoldDB" id="A0A7J0FVM0"/>
<reference evidence="3 4" key="1">
    <citation type="submission" date="2019-07" db="EMBL/GenBank/DDBJ databases">
        <title>De Novo Assembly of kiwifruit Actinidia rufa.</title>
        <authorList>
            <person name="Sugita-Konishi S."/>
            <person name="Sato K."/>
            <person name="Mori E."/>
            <person name="Abe Y."/>
            <person name="Kisaki G."/>
            <person name="Hamano K."/>
            <person name="Suezawa K."/>
            <person name="Otani M."/>
            <person name="Fukuda T."/>
            <person name="Manabe T."/>
            <person name="Gomi K."/>
            <person name="Tabuchi M."/>
            <person name="Akimitsu K."/>
            <person name="Kataoka I."/>
        </authorList>
    </citation>
    <scope>NUCLEOTIDE SEQUENCE [LARGE SCALE GENOMIC DNA]</scope>
    <source>
        <strain evidence="4">cv. Fuchu</strain>
    </source>
</reference>
<comment type="caution">
    <text evidence="3">The sequence shown here is derived from an EMBL/GenBank/DDBJ whole genome shotgun (WGS) entry which is preliminary data.</text>
</comment>
<evidence type="ECO:0000313" key="4">
    <source>
        <dbReference type="Proteomes" id="UP000585474"/>
    </source>
</evidence>
<organism evidence="3 4">
    <name type="scientific">Actinidia rufa</name>
    <dbReference type="NCBI Taxonomy" id="165716"/>
    <lineage>
        <taxon>Eukaryota</taxon>
        <taxon>Viridiplantae</taxon>
        <taxon>Streptophyta</taxon>
        <taxon>Embryophyta</taxon>
        <taxon>Tracheophyta</taxon>
        <taxon>Spermatophyta</taxon>
        <taxon>Magnoliopsida</taxon>
        <taxon>eudicotyledons</taxon>
        <taxon>Gunneridae</taxon>
        <taxon>Pentapetalae</taxon>
        <taxon>asterids</taxon>
        <taxon>Ericales</taxon>
        <taxon>Actinidiaceae</taxon>
        <taxon>Actinidia</taxon>
    </lineage>
</organism>
<feature type="compositionally biased region" description="Acidic residues" evidence="1">
    <location>
        <begin position="487"/>
        <end position="505"/>
    </location>
</feature>
<evidence type="ECO:0000313" key="3">
    <source>
        <dbReference type="EMBL" id="GFZ02624.1"/>
    </source>
</evidence>
<evidence type="ECO:0000256" key="1">
    <source>
        <dbReference type="SAM" id="MobiDB-lite"/>
    </source>
</evidence>
<dbReference type="InterPro" id="IPR012417">
    <property type="entry name" value="CaM-bd_dom_pln"/>
</dbReference>
<feature type="compositionally biased region" description="Polar residues" evidence="1">
    <location>
        <begin position="89"/>
        <end position="106"/>
    </location>
</feature>
<dbReference type="Proteomes" id="UP000585474">
    <property type="component" value="Unassembled WGS sequence"/>
</dbReference>
<feature type="region of interest" description="Disordered" evidence="1">
    <location>
        <begin position="400"/>
        <end position="427"/>
    </location>
</feature>
<feature type="region of interest" description="Disordered" evidence="1">
    <location>
        <begin position="673"/>
        <end position="722"/>
    </location>
</feature>
<feature type="compositionally biased region" description="Basic and acidic residues" evidence="1">
    <location>
        <begin position="602"/>
        <end position="618"/>
    </location>
</feature>
<feature type="compositionally biased region" description="Basic residues" evidence="1">
    <location>
        <begin position="45"/>
        <end position="54"/>
    </location>
</feature>
<gene>
    <name evidence="3" type="ORF">Acr_15g0012320</name>
</gene>
<feature type="compositionally biased region" description="Polar residues" evidence="1">
    <location>
        <begin position="410"/>
        <end position="423"/>
    </location>
</feature>
<dbReference type="InterPro" id="IPR044681">
    <property type="entry name" value="PICBP-like"/>
</dbReference>
<evidence type="ECO:0000259" key="2">
    <source>
        <dbReference type="SMART" id="SM01054"/>
    </source>
</evidence>
<dbReference type="SMART" id="SM01054">
    <property type="entry name" value="CaM_binding"/>
    <property type="match status" value="1"/>
</dbReference>
<name>A0A7J0FVM0_9ERIC</name>